<keyword evidence="2" id="KW-1185">Reference proteome</keyword>
<gene>
    <name evidence="1" type="ORF">A33Q_2512</name>
</gene>
<dbReference type="STRING" id="1189612.A33Q_2512"/>
<dbReference type="EMBL" id="ALWO02000036">
    <property type="protein sequence ID" value="EOZ95919.1"/>
    <property type="molecule type" value="Genomic_DNA"/>
</dbReference>
<accession>S2DAH7</accession>
<reference evidence="1 2" key="1">
    <citation type="journal article" date="2013" name="Genome Announc.">
        <title>Draft Genome Sequence of Indibacter alkaliphilus Strain LW1T, Isolated from Lonar Lake, a Haloalkaline Lake in the Buldana District of Maharashtra, India.</title>
        <authorList>
            <person name="Singh A."/>
            <person name="Kumar Jangir P."/>
            <person name="Sharma R."/>
            <person name="Singh A."/>
            <person name="Kumar Pinnaka A."/>
            <person name="Shivaji S."/>
        </authorList>
    </citation>
    <scope>NUCLEOTIDE SEQUENCE [LARGE SCALE GENOMIC DNA]</scope>
    <source>
        <strain evidence="2">CCUG 57479 / KCTC 22604 / LW1</strain>
    </source>
</reference>
<dbReference type="Proteomes" id="UP000006073">
    <property type="component" value="Unassembled WGS sequence"/>
</dbReference>
<organism evidence="1 2">
    <name type="scientific">Indibacter alkaliphilus (strain CCUG 57479 / KCTC 22604 / LW1)</name>
    <dbReference type="NCBI Taxonomy" id="1189612"/>
    <lineage>
        <taxon>Bacteria</taxon>
        <taxon>Pseudomonadati</taxon>
        <taxon>Bacteroidota</taxon>
        <taxon>Cytophagia</taxon>
        <taxon>Cytophagales</taxon>
        <taxon>Cyclobacteriaceae</taxon>
    </lineage>
</organism>
<dbReference type="AlphaFoldDB" id="S2DAH7"/>
<name>S2DAH7_INDAL</name>
<proteinExistence type="predicted"/>
<evidence type="ECO:0000313" key="2">
    <source>
        <dbReference type="Proteomes" id="UP000006073"/>
    </source>
</evidence>
<evidence type="ECO:0000313" key="1">
    <source>
        <dbReference type="EMBL" id="EOZ95919.1"/>
    </source>
</evidence>
<comment type="caution">
    <text evidence="1">The sequence shown here is derived from an EMBL/GenBank/DDBJ whole genome shotgun (WGS) entry which is preliminary data.</text>
</comment>
<sequence>MTIKLINNTKVVDQNLEKLHDSNFRANGTDSMARIKAMITGANTPFAAMIPATAKYKPIRTRK</sequence>
<protein>
    <submittedName>
        <fullName evidence="1">Uncharacterized protein</fullName>
    </submittedName>
</protein>